<feature type="compositionally biased region" description="Low complexity" evidence="4">
    <location>
        <begin position="47"/>
        <end position="59"/>
    </location>
</feature>
<keyword evidence="3" id="KW-0687">Ribonucleoprotein</keyword>
<evidence type="ECO:0000313" key="5">
    <source>
        <dbReference type="EMBL" id="PWN36798.1"/>
    </source>
</evidence>
<dbReference type="Proteomes" id="UP000245771">
    <property type="component" value="Unassembled WGS sequence"/>
</dbReference>
<dbReference type="PANTHER" id="PTHR41237">
    <property type="entry name" value="37S RIBOSOMAL PROTEIN MRP21, MITOCHONDRIAL"/>
    <property type="match status" value="1"/>
</dbReference>
<dbReference type="InterPro" id="IPR052837">
    <property type="entry name" value="Mitoribosomal_bS21"/>
</dbReference>
<dbReference type="Pfam" id="PF01165">
    <property type="entry name" value="Ribosomal_S21"/>
    <property type="match status" value="1"/>
</dbReference>
<evidence type="ECO:0000256" key="2">
    <source>
        <dbReference type="ARBA" id="ARBA00022980"/>
    </source>
</evidence>
<feature type="region of interest" description="Disordered" evidence="4">
    <location>
        <begin position="40"/>
        <end position="78"/>
    </location>
</feature>
<dbReference type="GO" id="GO:0003735">
    <property type="term" value="F:structural constituent of ribosome"/>
    <property type="evidence" value="ECO:0007669"/>
    <property type="project" value="InterPro"/>
</dbReference>
<dbReference type="GO" id="GO:1990904">
    <property type="term" value="C:ribonucleoprotein complex"/>
    <property type="evidence" value="ECO:0007669"/>
    <property type="project" value="UniProtKB-KW"/>
</dbReference>
<reference evidence="5 6" key="1">
    <citation type="journal article" date="2018" name="Mol. Biol. Evol.">
        <title>Broad Genomic Sampling Reveals a Smut Pathogenic Ancestry of the Fungal Clade Ustilaginomycotina.</title>
        <authorList>
            <person name="Kijpornyongpan T."/>
            <person name="Mondo S.J."/>
            <person name="Barry K."/>
            <person name="Sandor L."/>
            <person name="Lee J."/>
            <person name="Lipzen A."/>
            <person name="Pangilinan J."/>
            <person name="LaButti K."/>
            <person name="Hainaut M."/>
            <person name="Henrissat B."/>
            <person name="Grigoriev I.V."/>
            <person name="Spatafora J.W."/>
            <person name="Aime M.C."/>
        </authorList>
    </citation>
    <scope>NUCLEOTIDE SEQUENCE [LARGE SCALE GENOMIC DNA]</scope>
    <source>
        <strain evidence="5 6">MCA 3882</strain>
    </source>
</reference>
<accession>A0A316VIC7</accession>
<sequence length="223" mass="25598">MFGIRLLNRSAIASTSTPIACTSSAARWTSQRHFSLTRILKEEKSNESTNSSQSSTGTNKEAEIASAQWRDVGRLAQDTTTEDIRSLNEKSMQLWRNALKSVGAPPSQSPLSVRSFEQAARKRTHLEEMEHQWKNRKILGPDRNAIPSDGRSVPVRQDLSRAMANLNSIFRVNNIRTELRLGERYEKPNQKRRRLASERHRRRFAHMVREKVQLIMYLKSRGA</sequence>
<evidence type="ECO:0000256" key="1">
    <source>
        <dbReference type="ARBA" id="ARBA00006640"/>
    </source>
</evidence>
<evidence type="ECO:0000256" key="4">
    <source>
        <dbReference type="SAM" id="MobiDB-lite"/>
    </source>
</evidence>
<dbReference type="GO" id="GO:0006412">
    <property type="term" value="P:translation"/>
    <property type="evidence" value="ECO:0007669"/>
    <property type="project" value="InterPro"/>
</dbReference>
<dbReference type="OrthoDB" id="2501249at2759"/>
<dbReference type="STRING" id="1280837.A0A316VIC7"/>
<organism evidence="5 6">
    <name type="scientific">Meira miltonrushii</name>
    <dbReference type="NCBI Taxonomy" id="1280837"/>
    <lineage>
        <taxon>Eukaryota</taxon>
        <taxon>Fungi</taxon>
        <taxon>Dikarya</taxon>
        <taxon>Basidiomycota</taxon>
        <taxon>Ustilaginomycotina</taxon>
        <taxon>Exobasidiomycetes</taxon>
        <taxon>Exobasidiales</taxon>
        <taxon>Brachybasidiaceae</taxon>
        <taxon>Meira</taxon>
    </lineage>
</organism>
<evidence type="ECO:0008006" key="7">
    <source>
        <dbReference type="Google" id="ProtNLM"/>
    </source>
</evidence>
<dbReference type="GeneID" id="37023334"/>
<name>A0A316VIC7_9BASI</name>
<dbReference type="GO" id="GO:0005840">
    <property type="term" value="C:ribosome"/>
    <property type="evidence" value="ECO:0007669"/>
    <property type="project" value="UniProtKB-KW"/>
</dbReference>
<dbReference type="InterPro" id="IPR001911">
    <property type="entry name" value="Ribosomal_bS21"/>
</dbReference>
<dbReference type="EMBL" id="KZ819602">
    <property type="protein sequence ID" value="PWN36798.1"/>
    <property type="molecule type" value="Genomic_DNA"/>
</dbReference>
<comment type="similarity">
    <text evidence="1">Belongs to the bacterial ribosomal protein bS21 family.</text>
</comment>
<dbReference type="RefSeq" id="XP_025357100.1">
    <property type="nucleotide sequence ID" value="XM_025501553.1"/>
</dbReference>
<evidence type="ECO:0000313" key="6">
    <source>
        <dbReference type="Proteomes" id="UP000245771"/>
    </source>
</evidence>
<evidence type="ECO:0000256" key="3">
    <source>
        <dbReference type="ARBA" id="ARBA00023274"/>
    </source>
</evidence>
<keyword evidence="6" id="KW-1185">Reference proteome</keyword>
<dbReference type="PANTHER" id="PTHR41237:SF1">
    <property type="entry name" value="SMALL RIBOSOMAL SUBUNIT PROTEIN BS21M"/>
    <property type="match status" value="1"/>
</dbReference>
<dbReference type="InParanoid" id="A0A316VIC7"/>
<keyword evidence="2" id="KW-0689">Ribosomal protein</keyword>
<proteinExistence type="inferred from homology"/>
<protein>
    <recommendedName>
        <fullName evidence="7">Ribosomal protein S21</fullName>
    </recommendedName>
</protein>
<dbReference type="AlphaFoldDB" id="A0A316VIC7"/>
<gene>
    <name evidence="5" type="ORF">FA14DRAFT_186976</name>
</gene>